<dbReference type="InterPro" id="IPR053151">
    <property type="entry name" value="RNase_H-like"/>
</dbReference>
<dbReference type="Pfam" id="PF13456">
    <property type="entry name" value="RVT_3"/>
    <property type="match status" value="1"/>
</dbReference>
<feature type="domain" description="RNase H type-1" evidence="1">
    <location>
        <begin position="9"/>
        <end position="139"/>
    </location>
</feature>
<dbReference type="InterPro" id="IPR036397">
    <property type="entry name" value="RNaseH_sf"/>
</dbReference>
<evidence type="ECO:0000313" key="3">
    <source>
        <dbReference type="Proteomes" id="UP001154282"/>
    </source>
</evidence>
<comment type="caution">
    <text evidence="2">The sequence shown here is derived from an EMBL/GenBank/DDBJ whole genome shotgun (WGS) entry which is preliminary data.</text>
</comment>
<dbReference type="AlphaFoldDB" id="A0AAV0NLL9"/>
<name>A0AAV0NLL9_9ROSI</name>
<dbReference type="InterPro" id="IPR044730">
    <property type="entry name" value="RNase_H-like_dom_plant"/>
</dbReference>
<dbReference type="InterPro" id="IPR002156">
    <property type="entry name" value="RNaseH_domain"/>
</dbReference>
<dbReference type="PANTHER" id="PTHR47723:SF13">
    <property type="entry name" value="PUTATIVE-RELATED"/>
    <property type="match status" value="1"/>
</dbReference>
<evidence type="ECO:0000259" key="1">
    <source>
        <dbReference type="PROSITE" id="PS50879"/>
    </source>
</evidence>
<reference evidence="2" key="1">
    <citation type="submission" date="2022-08" db="EMBL/GenBank/DDBJ databases">
        <authorList>
            <person name="Gutierrez-Valencia J."/>
        </authorList>
    </citation>
    <scope>NUCLEOTIDE SEQUENCE</scope>
</reference>
<dbReference type="PROSITE" id="PS50879">
    <property type="entry name" value="RNASE_H_1"/>
    <property type="match status" value="1"/>
</dbReference>
<organism evidence="2 3">
    <name type="scientific">Linum tenue</name>
    <dbReference type="NCBI Taxonomy" id="586396"/>
    <lineage>
        <taxon>Eukaryota</taxon>
        <taxon>Viridiplantae</taxon>
        <taxon>Streptophyta</taxon>
        <taxon>Embryophyta</taxon>
        <taxon>Tracheophyta</taxon>
        <taxon>Spermatophyta</taxon>
        <taxon>Magnoliopsida</taxon>
        <taxon>eudicotyledons</taxon>
        <taxon>Gunneridae</taxon>
        <taxon>Pentapetalae</taxon>
        <taxon>rosids</taxon>
        <taxon>fabids</taxon>
        <taxon>Malpighiales</taxon>
        <taxon>Linaceae</taxon>
        <taxon>Linum</taxon>
    </lineage>
</organism>
<dbReference type="GO" id="GO:0004523">
    <property type="term" value="F:RNA-DNA hybrid ribonuclease activity"/>
    <property type="evidence" value="ECO:0007669"/>
    <property type="project" value="InterPro"/>
</dbReference>
<dbReference type="SUPFAM" id="SSF53098">
    <property type="entry name" value="Ribonuclease H-like"/>
    <property type="match status" value="1"/>
</dbReference>
<dbReference type="Gene3D" id="3.30.420.10">
    <property type="entry name" value="Ribonuclease H-like superfamily/Ribonuclease H"/>
    <property type="match status" value="1"/>
</dbReference>
<accession>A0AAV0NLL9</accession>
<evidence type="ECO:0000313" key="2">
    <source>
        <dbReference type="EMBL" id="CAI0459472.1"/>
    </source>
</evidence>
<dbReference type="GO" id="GO:0003676">
    <property type="term" value="F:nucleic acid binding"/>
    <property type="evidence" value="ECO:0007669"/>
    <property type="project" value="InterPro"/>
</dbReference>
<dbReference type="EMBL" id="CAMGYJ010000008">
    <property type="protein sequence ID" value="CAI0459472.1"/>
    <property type="molecule type" value="Genomic_DNA"/>
</dbReference>
<dbReference type="InterPro" id="IPR012337">
    <property type="entry name" value="RNaseH-like_sf"/>
</dbReference>
<sequence length="173" mass="19025">MAVGWRPAPTGWITVNSDGSLLRPSGSTAAGGVLRDWQGRLLGAYAMNLGKCTITRAEIWGALKGLEIAWDAGYRRVELQLDSQTAITLLQDTGSHSHQHASLTLAFQSLLRREWEVRITHIYREANFLADCLAHKGHSLSPGYHPIALSDLDVSRWALFDSVGGFTVRSIIE</sequence>
<gene>
    <name evidence="2" type="ORF">LITE_LOCUS34024</name>
</gene>
<dbReference type="Proteomes" id="UP001154282">
    <property type="component" value="Unassembled WGS sequence"/>
</dbReference>
<protein>
    <recommendedName>
        <fullName evidence="1">RNase H type-1 domain-containing protein</fullName>
    </recommendedName>
</protein>
<proteinExistence type="predicted"/>
<dbReference type="PANTHER" id="PTHR47723">
    <property type="entry name" value="OS05G0353850 PROTEIN"/>
    <property type="match status" value="1"/>
</dbReference>
<keyword evidence="3" id="KW-1185">Reference proteome</keyword>
<dbReference type="CDD" id="cd06222">
    <property type="entry name" value="RNase_H_like"/>
    <property type="match status" value="1"/>
</dbReference>